<evidence type="ECO:0000313" key="7">
    <source>
        <dbReference type="Proteomes" id="UP000273516"/>
    </source>
</evidence>
<dbReference type="InterPro" id="IPR020846">
    <property type="entry name" value="MFS_dom"/>
</dbReference>
<gene>
    <name evidence="6" type="ORF">C9E81_22585</name>
</gene>
<dbReference type="EMBL" id="QOKZ01000031">
    <property type="protein sequence ID" value="RMC29347.1"/>
    <property type="molecule type" value="Genomic_DNA"/>
</dbReference>
<dbReference type="PANTHER" id="PTHR23520:SF5">
    <property type="entry name" value="TRANSPORTER, PUTATIVE (AFU_ORTHOLOGUE AFUA_3G04000)-RELATED"/>
    <property type="match status" value="1"/>
</dbReference>
<proteinExistence type="predicted"/>
<protein>
    <submittedName>
        <fullName evidence="6">MFS transporter</fullName>
    </submittedName>
</protein>
<feature type="transmembrane region" description="Helical" evidence="4">
    <location>
        <begin position="371"/>
        <end position="392"/>
    </location>
</feature>
<sequence length="402" mass="42443">MGVQPPPWLHPTICLFAARALRDFGDGFVAVLLPVYLLALGFSPLEVGIIATASLLGSALLTIAVGFLGPRFDHRQLLLAAASLMIATGVAFALVHDYALLLVVAFAGTINPSAGSVSVFVPIEHAALTRQVSDASRTKMFARYSLVGALASAVGALAAAIPDVITTVGLDQLTAIKLMFVLYGVVGLLGGLFYARIPRRPPVSEATAALGPSRAIVFRLAALFSLDAFAGGFVVQSLLALWLFERFDLSLSAASVFFFWSGMLSAFSFPVAAWLSRHIGLVNTMVFTHIPSSIALMLAALAPNLTVALALLLIRAALSQMDVPTRSSYVMAVVTEAERAAAASFTSVPRSLAASVSPALAGALFAASYKAWPFLICGALKITYDLLLLAQFRHIKPPEEQR</sequence>
<feature type="transmembrane region" description="Helical" evidence="4">
    <location>
        <begin position="141"/>
        <end position="161"/>
    </location>
</feature>
<evidence type="ECO:0000256" key="4">
    <source>
        <dbReference type="SAM" id="Phobius"/>
    </source>
</evidence>
<feature type="transmembrane region" description="Helical" evidence="4">
    <location>
        <begin position="216"/>
        <end position="244"/>
    </location>
</feature>
<feature type="transmembrane region" description="Helical" evidence="4">
    <location>
        <begin position="173"/>
        <end position="195"/>
    </location>
</feature>
<keyword evidence="2 4" id="KW-1133">Transmembrane helix</keyword>
<dbReference type="InterPro" id="IPR011701">
    <property type="entry name" value="MFS"/>
</dbReference>
<feature type="transmembrane region" description="Helical" evidence="4">
    <location>
        <begin position="77"/>
        <end position="95"/>
    </location>
</feature>
<dbReference type="GO" id="GO:0022857">
    <property type="term" value="F:transmembrane transporter activity"/>
    <property type="evidence" value="ECO:0007669"/>
    <property type="project" value="InterPro"/>
</dbReference>
<accession>A0A3M0MDT6</accession>
<organism evidence="6 7">
    <name type="scientific">Paracoccus alkanivorans</name>
    <dbReference type="NCBI Taxonomy" id="2116655"/>
    <lineage>
        <taxon>Bacteria</taxon>
        <taxon>Pseudomonadati</taxon>
        <taxon>Pseudomonadota</taxon>
        <taxon>Alphaproteobacteria</taxon>
        <taxon>Rhodobacterales</taxon>
        <taxon>Paracoccaceae</taxon>
        <taxon>Paracoccus</taxon>
    </lineage>
</organism>
<evidence type="ECO:0000256" key="3">
    <source>
        <dbReference type="ARBA" id="ARBA00023136"/>
    </source>
</evidence>
<evidence type="ECO:0000313" key="6">
    <source>
        <dbReference type="EMBL" id="RMC29347.1"/>
    </source>
</evidence>
<dbReference type="AlphaFoldDB" id="A0A3M0MDT6"/>
<keyword evidence="7" id="KW-1185">Reference proteome</keyword>
<comment type="caution">
    <text evidence="6">The sequence shown here is derived from an EMBL/GenBank/DDBJ whole genome shotgun (WGS) entry which is preliminary data.</text>
</comment>
<evidence type="ECO:0000256" key="2">
    <source>
        <dbReference type="ARBA" id="ARBA00022989"/>
    </source>
</evidence>
<feature type="transmembrane region" description="Helical" evidence="4">
    <location>
        <begin position="49"/>
        <end position="70"/>
    </location>
</feature>
<name>A0A3M0MDT6_9RHOB</name>
<evidence type="ECO:0000259" key="5">
    <source>
        <dbReference type="PROSITE" id="PS50850"/>
    </source>
</evidence>
<dbReference type="Gene3D" id="1.20.1250.20">
    <property type="entry name" value="MFS general substrate transporter like domains"/>
    <property type="match status" value="1"/>
</dbReference>
<evidence type="ECO:0000256" key="1">
    <source>
        <dbReference type="ARBA" id="ARBA00022692"/>
    </source>
</evidence>
<feature type="transmembrane region" description="Helical" evidence="4">
    <location>
        <begin position="296"/>
        <end position="318"/>
    </location>
</feature>
<feature type="transmembrane region" description="Helical" evidence="4">
    <location>
        <begin position="101"/>
        <end position="121"/>
    </location>
</feature>
<dbReference type="Pfam" id="PF07690">
    <property type="entry name" value="MFS_1"/>
    <property type="match status" value="1"/>
</dbReference>
<dbReference type="InterPro" id="IPR036259">
    <property type="entry name" value="MFS_trans_sf"/>
</dbReference>
<keyword evidence="1 4" id="KW-0812">Transmembrane</keyword>
<feature type="domain" description="Major facilitator superfamily (MFS) profile" evidence="5">
    <location>
        <begin position="11"/>
        <end position="396"/>
    </location>
</feature>
<dbReference type="Proteomes" id="UP000273516">
    <property type="component" value="Unassembled WGS sequence"/>
</dbReference>
<dbReference type="RefSeq" id="WP_122114595.1">
    <property type="nucleotide sequence ID" value="NZ_QOKZ01000031.1"/>
</dbReference>
<dbReference type="PROSITE" id="PS50850">
    <property type="entry name" value="MFS"/>
    <property type="match status" value="1"/>
</dbReference>
<reference evidence="6 7" key="1">
    <citation type="submission" date="2018-07" db="EMBL/GenBank/DDBJ databases">
        <authorList>
            <person name="Zhang Y."/>
            <person name="Wang L."/>
            <person name="Ma S."/>
        </authorList>
    </citation>
    <scope>NUCLEOTIDE SEQUENCE [LARGE SCALE GENOMIC DNA]</scope>
    <source>
        <strain evidence="6 7">4-2</strain>
    </source>
</reference>
<dbReference type="OrthoDB" id="189258at2"/>
<dbReference type="SUPFAM" id="SSF103473">
    <property type="entry name" value="MFS general substrate transporter"/>
    <property type="match status" value="1"/>
</dbReference>
<keyword evidence="3 4" id="KW-0472">Membrane</keyword>
<feature type="transmembrane region" description="Helical" evidence="4">
    <location>
        <begin position="256"/>
        <end position="275"/>
    </location>
</feature>
<dbReference type="PANTHER" id="PTHR23520">
    <property type="entry name" value="TRANSPORTER, PUTATIVE (AFU_ORTHOLOGUE AFUA_3G04000)-RELATED"/>
    <property type="match status" value="1"/>
</dbReference>